<dbReference type="Pfam" id="PF09084">
    <property type="entry name" value="NMT1"/>
    <property type="match status" value="1"/>
</dbReference>
<proteinExistence type="inferred from homology"/>
<keyword evidence="3 6" id="KW-0732">Signal</keyword>
<feature type="domain" description="Solute-binding protein family 3/N-terminal" evidence="7">
    <location>
        <begin position="44"/>
        <end position="267"/>
    </location>
</feature>
<dbReference type="InterPro" id="IPR001638">
    <property type="entry name" value="Solute-binding_3/MltF_N"/>
</dbReference>
<dbReference type="SMART" id="SM00062">
    <property type="entry name" value="PBPb"/>
    <property type="match status" value="1"/>
</dbReference>
<evidence type="ECO:0000256" key="4">
    <source>
        <dbReference type="ARBA" id="ARBA00023139"/>
    </source>
</evidence>
<evidence type="ECO:0000256" key="1">
    <source>
        <dbReference type="ARBA" id="ARBA00004418"/>
    </source>
</evidence>
<feature type="signal peptide" evidence="6">
    <location>
        <begin position="1"/>
        <end position="22"/>
    </location>
</feature>
<dbReference type="PANTHER" id="PTHR30024">
    <property type="entry name" value="ALIPHATIC SULFONATES-BINDING PROTEIN-RELATED"/>
    <property type="match status" value="1"/>
</dbReference>
<keyword evidence="9" id="KW-1185">Reference proteome</keyword>
<reference evidence="8" key="1">
    <citation type="submission" date="2020-09" db="EMBL/GenBank/DDBJ databases">
        <title>Bacillus faecalis sp. nov., a moderately halophilic bacterium isolated from cow faeces.</title>
        <authorList>
            <person name="Jiang L."/>
            <person name="Lee J."/>
        </authorList>
    </citation>
    <scope>NUCLEOTIDE SEQUENCE</scope>
    <source>
        <strain evidence="8">AGMB 02131</strain>
    </source>
</reference>
<evidence type="ECO:0000256" key="2">
    <source>
        <dbReference type="ARBA" id="ARBA00010742"/>
    </source>
</evidence>
<dbReference type="GO" id="GO:0042597">
    <property type="term" value="C:periplasmic space"/>
    <property type="evidence" value="ECO:0007669"/>
    <property type="project" value="UniProtKB-SubCell"/>
</dbReference>
<comment type="similarity">
    <text evidence="2">Belongs to the bacterial solute-binding protein SsuA/TauA family.</text>
</comment>
<evidence type="ECO:0000256" key="3">
    <source>
        <dbReference type="ARBA" id="ARBA00022729"/>
    </source>
</evidence>
<keyword evidence="4" id="KW-0564">Palmitate</keyword>
<organism evidence="8 9">
    <name type="scientific">Peribacillus faecalis</name>
    <dbReference type="NCBI Taxonomy" id="2772559"/>
    <lineage>
        <taxon>Bacteria</taxon>
        <taxon>Bacillati</taxon>
        <taxon>Bacillota</taxon>
        <taxon>Bacilli</taxon>
        <taxon>Bacillales</taxon>
        <taxon>Bacillaceae</taxon>
        <taxon>Peribacillus</taxon>
    </lineage>
</organism>
<feature type="chain" id="PRO_5039218730" evidence="6">
    <location>
        <begin position="23"/>
        <end position="352"/>
    </location>
</feature>
<dbReference type="RefSeq" id="WP_190997576.1">
    <property type="nucleotide sequence ID" value="NZ_JACXSI010000012.1"/>
</dbReference>
<evidence type="ECO:0000313" key="8">
    <source>
        <dbReference type="EMBL" id="MBD3108039.1"/>
    </source>
</evidence>
<dbReference type="EMBL" id="JACXSI010000012">
    <property type="protein sequence ID" value="MBD3108039.1"/>
    <property type="molecule type" value="Genomic_DNA"/>
</dbReference>
<protein>
    <submittedName>
        <fullName evidence="8">ABC transporter substrate-binding protein</fullName>
    </submittedName>
</protein>
<dbReference type="PROSITE" id="PS51257">
    <property type="entry name" value="PROKAR_LIPOPROTEIN"/>
    <property type="match status" value="1"/>
</dbReference>
<evidence type="ECO:0000259" key="7">
    <source>
        <dbReference type="SMART" id="SM00062"/>
    </source>
</evidence>
<sequence>MGKSKKLLSGLMFILIVALGLAACSSESSRETKSDSKTEEKVETVKVGMLKSLSNSSIYIGDEKGIFEKYGIDIEYVPFQAAQPIAVAAQTGDIDVGSTALTAGFFNLLGKNSEVRLVADSGREKENYKLTALVVSNDAFKSGVKSIKDLKGKKIGITQTGSSHHFMAGQLLESAGLTIDDVELVPLGGISNVAAALESNQVDAGLLLSTVGTPLLEKGSAHLITWIGDVVEMQTTSIFYSAQMIENKDVAERFLKAYVESVRYYHDNVLNAADKNSEEFKSAVTVLSEQTGISEQLVADNLPYVDRDATVWKENIGTWINWFDDNGLLTDELDVNNVIAEELHAKVLKELE</sequence>
<dbReference type="Gene3D" id="3.40.190.10">
    <property type="entry name" value="Periplasmic binding protein-like II"/>
    <property type="match status" value="2"/>
</dbReference>
<dbReference type="AlphaFoldDB" id="A0A927HAL0"/>
<keyword evidence="5" id="KW-0449">Lipoprotein</keyword>
<comment type="caution">
    <text evidence="8">The sequence shown here is derived from an EMBL/GenBank/DDBJ whole genome shotgun (WGS) entry which is preliminary data.</text>
</comment>
<name>A0A927HAL0_9BACI</name>
<dbReference type="Proteomes" id="UP000602076">
    <property type="component" value="Unassembled WGS sequence"/>
</dbReference>
<gene>
    <name evidence="8" type="ORF">IEO70_06635</name>
</gene>
<comment type="subcellular location">
    <subcellularLocation>
        <location evidence="1">Periplasm</location>
    </subcellularLocation>
</comment>
<dbReference type="InterPro" id="IPR015168">
    <property type="entry name" value="SsuA/THI5"/>
</dbReference>
<accession>A0A927HAL0</accession>
<evidence type="ECO:0000256" key="6">
    <source>
        <dbReference type="SAM" id="SignalP"/>
    </source>
</evidence>
<dbReference type="PANTHER" id="PTHR30024:SF47">
    <property type="entry name" value="TAURINE-BINDING PERIPLASMIC PROTEIN"/>
    <property type="match status" value="1"/>
</dbReference>
<dbReference type="SUPFAM" id="SSF53850">
    <property type="entry name" value="Periplasmic binding protein-like II"/>
    <property type="match status" value="1"/>
</dbReference>
<evidence type="ECO:0000256" key="5">
    <source>
        <dbReference type="ARBA" id="ARBA00023288"/>
    </source>
</evidence>
<dbReference type="GO" id="GO:0042918">
    <property type="term" value="P:alkanesulfonate transmembrane transport"/>
    <property type="evidence" value="ECO:0007669"/>
    <property type="project" value="TreeGrafter"/>
</dbReference>
<evidence type="ECO:0000313" key="9">
    <source>
        <dbReference type="Proteomes" id="UP000602076"/>
    </source>
</evidence>